<dbReference type="RefSeq" id="WP_119789843.1">
    <property type="nucleotide sequence ID" value="NZ_QYZD01000001.1"/>
</dbReference>
<dbReference type="OrthoDB" id="2600109at2"/>
<keyword evidence="1" id="KW-0732">Signal</keyword>
<evidence type="ECO:0000313" key="2">
    <source>
        <dbReference type="EMBL" id="RJG26493.1"/>
    </source>
</evidence>
<feature type="signal peptide" evidence="1">
    <location>
        <begin position="1"/>
        <end position="27"/>
    </location>
</feature>
<evidence type="ECO:0000256" key="1">
    <source>
        <dbReference type="SAM" id="SignalP"/>
    </source>
</evidence>
<dbReference type="Proteomes" id="UP000266177">
    <property type="component" value="Unassembled WGS sequence"/>
</dbReference>
<gene>
    <name evidence="2" type="ORF">DQX05_00080</name>
</gene>
<name>A0A3A3H473_PANTH</name>
<proteinExistence type="predicted"/>
<comment type="caution">
    <text evidence="2">The sequence shown here is derived from an EMBL/GenBank/DDBJ whole genome shotgun (WGS) entry which is preliminary data.</text>
</comment>
<dbReference type="AlphaFoldDB" id="A0A3A3H473"/>
<feature type="chain" id="PRO_5017347762" evidence="1">
    <location>
        <begin position="28"/>
        <end position="166"/>
    </location>
</feature>
<evidence type="ECO:0000313" key="3">
    <source>
        <dbReference type="Proteomes" id="UP000266177"/>
    </source>
</evidence>
<accession>A0A3A3H473</accession>
<reference evidence="2 3" key="1">
    <citation type="submission" date="2018-09" db="EMBL/GenBank/DDBJ databases">
        <title>Paenibacillus SK2017-BO5.</title>
        <authorList>
            <person name="Piskunova J.V."/>
            <person name="Dubiley S.A."/>
            <person name="Severinov K.V."/>
        </authorList>
    </citation>
    <scope>NUCLEOTIDE SEQUENCE [LARGE SCALE GENOMIC DNA]</scope>
    <source>
        <strain evidence="2 3">BO5</strain>
    </source>
</reference>
<sequence length="166" mass="19104">MFVHKWMKRVAVIAMAVSLLSPATLFAQGSGQHELNQQNVPERGSSQIYIKNVVPFDGTAIYHWTASFQTTTHYQIPNDIDIPKDSHRKNILVYLTTEKNTGNNTEFDVELERYYPWSGWIREDTKTGYVGWTADEVAFKGIKDGERYRIRIRGNVKGTADVFSQW</sequence>
<organism evidence="2 3">
    <name type="scientific">Paenibacillus thiaminolyticus</name>
    <name type="common">Bacillus thiaminolyticus</name>
    <dbReference type="NCBI Taxonomy" id="49283"/>
    <lineage>
        <taxon>Bacteria</taxon>
        <taxon>Bacillati</taxon>
        <taxon>Bacillota</taxon>
        <taxon>Bacilli</taxon>
        <taxon>Bacillales</taxon>
        <taxon>Paenibacillaceae</taxon>
        <taxon>Paenibacillus</taxon>
    </lineage>
</organism>
<protein>
    <submittedName>
        <fullName evidence="2">Uncharacterized protein</fullName>
    </submittedName>
</protein>
<dbReference type="EMBL" id="QYZD01000001">
    <property type="protein sequence ID" value="RJG26493.1"/>
    <property type="molecule type" value="Genomic_DNA"/>
</dbReference>